<dbReference type="Proteomes" id="UP000064967">
    <property type="component" value="Chromosome"/>
</dbReference>
<dbReference type="AlphaFoldDB" id="A0A0K1QFB0"/>
<dbReference type="PROSITE" id="PS51257">
    <property type="entry name" value="PROKAR_LIPOPROTEIN"/>
    <property type="match status" value="1"/>
</dbReference>
<dbReference type="RefSeq" id="WP_146655072.1">
    <property type="nucleotide sequence ID" value="NZ_CP012333.1"/>
</dbReference>
<proteinExistence type="predicted"/>
<organism evidence="3 4">
    <name type="scientific">Labilithrix luteola</name>
    <dbReference type="NCBI Taxonomy" id="1391654"/>
    <lineage>
        <taxon>Bacteria</taxon>
        <taxon>Pseudomonadati</taxon>
        <taxon>Myxococcota</taxon>
        <taxon>Polyangia</taxon>
        <taxon>Polyangiales</taxon>
        <taxon>Labilitrichaceae</taxon>
        <taxon>Labilithrix</taxon>
    </lineage>
</organism>
<evidence type="ECO:0000313" key="3">
    <source>
        <dbReference type="EMBL" id="AKV04461.1"/>
    </source>
</evidence>
<dbReference type="OrthoDB" id="5477308at2"/>
<protein>
    <submittedName>
        <fullName evidence="3">Tryptophan synthase alpha chain</fullName>
    </submittedName>
</protein>
<evidence type="ECO:0000256" key="1">
    <source>
        <dbReference type="SAM" id="MobiDB-lite"/>
    </source>
</evidence>
<evidence type="ECO:0000313" key="4">
    <source>
        <dbReference type="Proteomes" id="UP000064967"/>
    </source>
</evidence>
<keyword evidence="2" id="KW-0732">Signal</keyword>
<feature type="region of interest" description="Disordered" evidence="1">
    <location>
        <begin position="30"/>
        <end position="51"/>
    </location>
</feature>
<sequence length="682" mass="70830">MRRSRSQPASLASVLLFLAACSAACSGSSDGGVDDTSPTGTEAGAGNSPSNECTANCEPDGGLAPAASCLKDSDCSTDYCDFDCKAPPPNVHSDGRRNGGETGVDCGGTADVACANGQGCKTDSDCTGDYCDGTMCAPAPDNVHSDGRRNGGETGVDCGGAAPTDCAAGGACKTNDDCLGLCNELFVCTAPSPTDGKKNADETDVDCGGATADKCKLTKTCIADTDCALGYCKDSKCATPAVDGVKNGAETDVDCGGGTVTEDAVSYTAPRCKDDGLCAVDSDCVTSACSPGGVCVAPSCDTAETAGIVTCGSGEVGDAAKVHETCCRSLVLPTRTTRRLDRYEITAGRMRTFVDAVGPDVRSWVNAYITAHPTSPLDATVPSQLAKLKTMDAEAIGFFPAQLHGAEFNLVSAFALDADPYDGIRGCYNGAGSYGANTYWQEPTNLADYGIPARTIARSESDQKSMNCAMPIMFMAFCAWDGGELALLADHNDAWPTTQAYPWGTTDIKRPNYNWCNGGYKTGGFTCQDTTTFPATAQTIAGVFYEWPRGQDPANDEEIWIAAPGRFPNDATSRKSVTKNLPWQDLYANLGEYTGDLAAPTPTGTDALQKGDFCDFTAGTVAGGTSCTDSKKPGQTGTYFKGVPTVKMSGHNTWEGHTGRNGTYVATFQYGKFGARCVRAAQ</sequence>
<evidence type="ECO:0000256" key="2">
    <source>
        <dbReference type="SAM" id="SignalP"/>
    </source>
</evidence>
<feature type="chain" id="PRO_5005467278" evidence="2">
    <location>
        <begin position="27"/>
        <end position="682"/>
    </location>
</feature>
<name>A0A0K1QFB0_9BACT</name>
<accession>A0A0K1QFB0</accession>
<dbReference type="KEGG" id="llu:AKJ09_11124"/>
<gene>
    <name evidence="3" type="ORF">AKJ09_11124</name>
</gene>
<keyword evidence="4" id="KW-1185">Reference proteome</keyword>
<feature type="signal peptide" evidence="2">
    <location>
        <begin position="1"/>
        <end position="26"/>
    </location>
</feature>
<dbReference type="EMBL" id="CP012333">
    <property type="protein sequence ID" value="AKV04461.1"/>
    <property type="molecule type" value="Genomic_DNA"/>
</dbReference>
<reference evidence="3 4" key="1">
    <citation type="submission" date="2015-08" db="EMBL/GenBank/DDBJ databases">
        <authorList>
            <person name="Babu N.S."/>
            <person name="Beckwith C.J."/>
            <person name="Beseler K.G."/>
            <person name="Brison A."/>
            <person name="Carone J.V."/>
            <person name="Caskin T.P."/>
            <person name="Diamond M."/>
            <person name="Durham M.E."/>
            <person name="Foxe J.M."/>
            <person name="Go M."/>
            <person name="Henderson B.A."/>
            <person name="Jones I.B."/>
            <person name="McGettigan J.A."/>
            <person name="Micheletti S.J."/>
            <person name="Nasrallah M.E."/>
            <person name="Ortiz D."/>
            <person name="Piller C.R."/>
            <person name="Privatt S.R."/>
            <person name="Schneider S.L."/>
            <person name="Sharp S."/>
            <person name="Smith T.C."/>
            <person name="Stanton J.D."/>
            <person name="Ullery H.E."/>
            <person name="Wilson R.J."/>
            <person name="Serrano M.G."/>
            <person name="Buck G."/>
            <person name="Lee V."/>
            <person name="Wang Y."/>
            <person name="Carvalho R."/>
            <person name="Voegtly L."/>
            <person name="Shi R."/>
            <person name="Duckworth R."/>
            <person name="Johnson A."/>
            <person name="Loviza R."/>
            <person name="Walstead R."/>
            <person name="Shah Z."/>
            <person name="Kiflezghi M."/>
            <person name="Wade K."/>
            <person name="Ball S.L."/>
            <person name="Bradley K.W."/>
            <person name="Asai D.J."/>
            <person name="Bowman C.A."/>
            <person name="Russell D.A."/>
            <person name="Pope W.H."/>
            <person name="Jacobs-Sera D."/>
            <person name="Hendrix R.W."/>
            <person name="Hatfull G.F."/>
        </authorList>
    </citation>
    <scope>NUCLEOTIDE SEQUENCE [LARGE SCALE GENOMIC DNA]</scope>
    <source>
        <strain evidence="3 4">DSM 27648</strain>
    </source>
</reference>
<dbReference type="PATRIC" id="fig|1391654.3.peg.11286"/>